<evidence type="ECO:0000256" key="1">
    <source>
        <dbReference type="ARBA" id="ARBA00022490"/>
    </source>
</evidence>
<keyword evidence="4" id="KW-0819">tRNA processing</keyword>
<dbReference type="Proteomes" id="UP000467635">
    <property type="component" value="Unassembled WGS sequence"/>
</dbReference>
<dbReference type="PANTHER" id="PTHR11933:SF5">
    <property type="entry name" value="MITOCHONDRIAL TRNA-SPECIFIC 2-THIOURIDYLASE 1"/>
    <property type="match status" value="1"/>
</dbReference>
<name>A0A7X2MI40_9LACO</name>
<dbReference type="InterPro" id="IPR046885">
    <property type="entry name" value="MnmA-like_C"/>
</dbReference>
<comment type="caution">
    <text evidence="10">The sequence shown here is derived from an EMBL/GenBank/DDBJ whole genome shotgun (WGS) entry which is preliminary data.</text>
</comment>
<reference evidence="10 11" key="1">
    <citation type="submission" date="2019-11" db="EMBL/GenBank/DDBJ databases">
        <title>Draft Genome Sequence of Plant Growth-Promoting Rhizosphere-Associated Bacteria.</title>
        <authorList>
            <person name="Vasilyev I.Y."/>
            <person name="Radchenko V."/>
            <person name="Ilnitskaya E.V."/>
        </authorList>
    </citation>
    <scope>NUCLEOTIDE SEQUENCE [LARGE SCALE GENOMIC DNA]</scope>
    <source>
        <strain evidence="10 11">VRA_01-1sq_f</strain>
    </source>
</reference>
<evidence type="ECO:0000313" key="11">
    <source>
        <dbReference type="Proteomes" id="UP000467635"/>
    </source>
</evidence>
<evidence type="ECO:0000256" key="6">
    <source>
        <dbReference type="ARBA" id="ARBA00022840"/>
    </source>
</evidence>
<protein>
    <submittedName>
        <fullName evidence="10">tRNA 2-thiouridine(34) synthase MnmA</fullName>
    </submittedName>
</protein>
<dbReference type="EMBL" id="WKKX01001208">
    <property type="protein sequence ID" value="MSE09749.1"/>
    <property type="molecule type" value="Genomic_DNA"/>
</dbReference>
<keyword evidence="7" id="KW-0694">RNA-binding</keyword>
<keyword evidence="2" id="KW-0820">tRNA-binding</keyword>
<keyword evidence="6" id="KW-0067">ATP-binding</keyword>
<sequence length="84" mass="9654">LSFVDDISDRGDEFHCTAKFRYRQKDTGVTVKFNEDRTKVEVIFDEPVRAITPGQEVVFYDGEECLGSGTIDHAYKESKLLQYV</sequence>
<keyword evidence="1" id="KW-0963">Cytoplasm</keyword>
<evidence type="ECO:0000256" key="5">
    <source>
        <dbReference type="ARBA" id="ARBA00022741"/>
    </source>
</evidence>
<evidence type="ECO:0000256" key="7">
    <source>
        <dbReference type="ARBA" id="ARBA00022884"/>
    </source>
</evidence>
<evidence type="ECO:0000259" key="9">
    <source>
        <dbReference type="Pfam" id="PF20258"/>
    </source>
</evidence>
<feature type="domain" description="tRNA-specific 2-thiouridylase MnmA-like C-terminal" evidence="9">
    <location>
        <begin position="9"/>
        <end position="71"/>
    </location>
</feature>
<evidence type="ECO:0000313" key="10">
    <source>
        <dbReference type="EMBL" id="MSE09749.1"/>
    </source>
</evidence>
<dbReference type="FunFam" id="2.40.30.10:FF:000023">
    <property type="entry name" value="tRNA-specific 2-thiouridylase MnmA"/>
    <property type="match status" value="1"/>
</dbReference>
<dbReference type="AlphaFoldDB" id="A0A7X2MI40"/>
<dbReference type="PANTHER" id="PTHR11933">
    <property type="entry name" value="TRNA 5-METHYLAMINOMETHYL-2-THIOURIDYLATE -METHYLTRANSFERASE"/>
    <property type="match status" value="1"/>
</dbReference>
<keyword evidence="8" id="KW-1015">Disulfide bond</keyword>
<organism evidence="10 11">
    <name type="scientific">Ligilactobacillus salivarius</name>
    <dbReference type="NCBI Taxonomy" id="1624"/>
    <lineage>
        <taxon>Bacteria</taxon>
        <taxon>Bacillati</taxon>
        <taxon>Bacillota</taxon>
        <taxon>Bacilli</taxon>
        <taxon>Lactobacillales</taxon>
        <taxon>Lactobacillaceae</taxon>
        <taxon>Ligilactobacillus</taxon>
    </lineage>
</organism>
<evidence type="ECO:0000256" key="3">
    <source>
        <dbReference type="ARBA" id="ARBA00022679"/>
    </source>
</evidence>
<dbReference type="GO" id="GO:0002143">
    <property type="term" value="P:tRNA wobble position uridine thiolation"/>
    <property type="evidence" value="ECO:0007669"/>
    <property type="project" value="TreeGrafter"/>
</dbReference>
<proteinExistence type="predicted"/>
<dbReference type="GO" id="GO:0000049">
    <property type="term" value="F:tRNA binding"/>
    <property type="evidence" value="ECO:0007669"/>
    <property type="project" value="UniProtKB-KW"/>
</dbReference>
<dbReference type="GO" id="GO:0005524">
    <property type="term" value="F:ATP binding"/>
    <property type="evidence" value="ECO:0007669"/>
    <property type="project" value="UniProtKB-KW"/>
</dbReference>
<evidence type="ECO:0000256" key="4">
    <source>
        <dbReference type="ARBA" id="ARBA00022694"/>
    </source>
</evidence>
<gene>
    <name evidence="10" type="ORF">GKC33_14140</name>
</gene>
<dbReference type="Gene3D" id="2.40.30.10">
    <property type="entry name" value="Translation factors"/>
    <property type="match status" value="1"/>
</dbReference>
<dbReference type="Pfam" id="PF20258">
    <property type="entry name" value="tRNA_Me_trans_C"/>
    <property type="match status" value="1"/>
</dbReference>
<dbReference type="GO" id="GO:0016740">
    <property type="term" value="F:transferase activity"/>
    <property type="evidence" value="ECO:0007669"/>
    <property type="project" value="UniProtKB-KW"/>
</dbReference>
<evidence type="ECO:0000256" key="2">
    <source>
        <dbReference type="ARBA" id="ARBA00022555"/>
    </source>
</evidence>
<feature type="non-terminal residue" evidence="10">
    <location>
        <position position="1"/>
    </location>
</feature>
<keyword evidence="3" id="KW-0808">Transferase</keyword>
<keyword evidence="5" id="KW-0547">Nucleotide-binding</keyword>
<evidence type="ECO:0000256" key="8">
    <source>
        <dbReference type="ARBA" id="ARBA00023157"/>
    </source>
</evidence>
<accession>A0A7X2MI40</accession>